<dbReference type="Proteomes" id="UP000283128">
    <property type="component" value="Unassembled WGS sequence"/>
</dbReference>
<sequence length="133" mass="14022">MDTTVQLSSDHQFALLTARAGLEPDLAQRYTSDPVSVLSEFGLPAMEPVYGDDFAGLFGDGYRGGRRGLAIDHLDRPSDVTLYGCATGMAPLPTEAELGMVIDHLDRSGPVMMYGCATGMAPLPGEEAGTARA</sequence>
<evidence type="ECO:0000313" key="1">
    <source>
        <dbReference type="EMBL" id="RVU16039.1"/>
    </source>
</evidence>
<dbReference type="EMBL" id="RZYA01000029">
    <property type="protein sequence ID" value="RVU16039.1"/>
    <property type="molecule type" value="Genomic_DNA"/>
</dbReference>
<reference evidence="1 2" key="1">
    <citation type="submission" date="2019-01" db="EMBL/GenBank/DDBJ databases">
        <title>Genome sequences of Streptomyces and Rhizobium isolates collected from root and soil.</title>
        <authorList>
            <person name="Chhettri S."/>
            <person name="Sevigny J.L."/>
            <person name="Sen A."/>
            <person name="Ennis N."/>
            <person name="Tisa L."/>
        </authorList>
    </citation>
    <scope>NUCLEOTIDE SEQUENCE [LARGE SCALE GENOMIC DNA]</scope>
    <source>
        <strain evidence="1 2">San01</strain>
    </source>
</reference>
<proteinExistence type="predicted"/>
<accession>A0A3S2V748</accession>
<keyword evidence="2" id="KW-1185">Reference proteome</keyword>
<gene>
    <name evidence="1" type="ORF">EOT10_37265</name>
</gene>
<dbReference type="AlphaFoldDB" id="A0A3S2V748"/>
<name>A0A3S2V748_9ACTN</name>
<dbReference type="OrthoDB" id="4296361at2"/>
<protein>
    <submittedName>
        <fullName evidence="1">Uncharacterized protein</fullName>
    </submittedName>
</protein>
<evidence type="ECO:0000313" key="2">
    <source>
        <dbReference type="Proteomes" id="UP000283128"/>
    </source>
</evidence>
<organism evidence="1 2">
    <name type="scientific">Streptomyces antnestii</name>
    <dbReference type="NCBI Taxonomy" id="2494256"/>
    <lineage>
        <taxon>Bacteria</taxon>
        <taxon>Bacillati</taxon>
        <taxon>Actinomycetota</taxon>
        <taxon>Actinomycetes</taxon>
        <taxon>Kitasatosporales</taxon>
        <taxon>Streptomycetaceae</taxon>
        <taxon>Streptomyces</taxon>
    </lineage>
</organism>
<dbReference type="RefSeq" id="WP_127832827.1">
    <property type="nucleotide sequence ID" value="NZ_RZYA01000029.1"/>
</dbReference>
<comment type="caution">
    <text evidence="1">The sequence shown here is derived from an EMBL/GenBank/DDBJ whole genome shotgun (WGS) entry which is preliminary data.</text>
</comment>